<dbReference type="Proteomes" id="UP000315700">
    <property type="component" value="Chromosome"/>
</dbReference>
<evidence type="ECO:0000256" key="5">
    <source>
        <dbReference type="ARBA" id="ARBA00022692"/>
    </source>
</evidence>
<keyword evidence="6 8" id="KW-1133">Transmembrane helix</keyword>
<keyword evidence="10" id="KW-1185">Reference proteome</keyword>
<dbReference type="GO" id="GO:0009103">
    <property type="term" value="P:lipopolysaccharide biosynthetic process"/>
    <property type="evidence" value="ECO:0007669"/>
    <property type="project" value="UniProtKB-ARBA"/>
</dbReference>
<keyword evidence="2" id="KW-1003">Cell membrane</keyword>
<evidence type="ECO:0000256" key="2">
    <source>
        <dbReference type="ARBA" id="ARBA00022475"/>
    </source>
</evidence>
<evidence type="ECO:0000256" key="3">
    <source>
        <dbReference type="ARBA" id="ARBA00022676"/>
    </source>
</evidence>
<evidence type="ECO:0008006" key="11">
    <source>
        <dbReference type="Google" id="ProtNLM"/>
    </source>
</evidence>
<dbReference type="EMBL" id="CP036271">
    <property type="protein sequence ID" value="QDT53986.1"/>
    <property type="molecule type" value="Genomic_DNA"/>
</dbReference>
<feature type="transmembrane region" description="Helical" evidence="8">
    <location>
        <begin position="447"/>
        <end position="465"/>
    </location>
</feature>
<dbReference type="KEGG" id="ccos:Pan44_20130"/>
<dbReference type="AlphaFoldDB" id="A0A517SCZ7"/>
<protein>
    <recommendedName>
        <fullName evidence="11">Glycosyltransferase RgtA/B/C/D-like domain-containing protein</fullName>
    </recommendedName>
</protein>
<evidence type="ECO:0000256" key="7">
    <source>
        <dbReference type="ARBA" id="ARBA00023136"/>
    </source>
</evidence>
<keyword evidence="7 8" id="KW-0472">Membrane</keyword>
<feature type="transmembrane region" description="Helical" evidence="8">
    <location>
        <begin position="264"/>
        <end position="293"/>
    </location>
</feature>
<name>A0A517SCZ7_9PLAN</name>
<evidence type="ECO:0000256" key="8">
    <source>
        <dbReference type="SAM" id="Phobius"/>
    </source>
</evidence>
<reference evidence="9 10" key="1">
    <citation type="submission" date="2019-02" db="EMBL/GenBank/DDBJ databases">
        <title>Deep-cultivation of Planctomycetes and their phenomic and genomic characterization uncovers novel biology.</title>
        <authorList>
            <person name="Wiegand S."/>
            <person name="Jogler M."/>
            <person name="Boedeker C."/>
            <person name="Pinto D."/>
            <person name="Vollmers J."/>
            <person name="Rivas-Marin E."/>
            <person name="Kohn T."/>
            <person name="Peeters S.H."/>
            <person name="Heuer A."/>
            <person name="Rast P."/>
            <person name="Oberbeckmann S."/>
            <person name="Bunk B."/>
            <person name="Jeske O."/>
            <person name="Meyerdierks A."/>
            <person name="Storesund J.E."/>
            <person name="Kallscheuer N."/>
            <person name="Luecker S."/>
            <person name="Lage O.M."/>
            <person name="Pohl T."/>
            <person name="Merkel B.J."/>
            <person name="Hornburger P."/>
            <person name="Mueller R.-W."/>
            <person name="Bruemmer F."/>
            <person name="Labrenz M."/>
            <person name="Spormann A.M."/>
            <person name="Op den Camp H."/>
            <person name="Overmann J."/>
            <person name="Amann R."/>
            <person name="Jetten M.S.M."/>
            <person name="Mascher T."/>
            <person name="Medema M.H."/>
            <person name="Devos D.P."/>
            <person name="Kaster A.-K."/>
            <person name="Ovreas L."/>
            <person name="Rohde M."/>
            <person name="Galperin M.Y."/>
            <person name="Jogler C."/>
        </authorList>
    </citation>
    <scope>NUCLEOTIDE SEQUENCE [LARGE SCALE GENOMIC DNA]</scope>
    <source>
        <strain evidence="9 10">Pan44</strain>
    </source>
</reference>
<dbReference type="PANTHER" id="PTHR33908:SF11">
    <property type="entry name" value="MEMBRANE PROTEIN"/>
    <property type="match status" value="1"/>
</dbReference>
<feature type="transmembrane region" description="Helical" evidence="8">
    <location>
        <begin position="183"/>
        <end position="201"/>
    </location>
</feature>
<evidence type="ECO:0000313" key="10">
    <source>
        <dbReference type="Proteomes" id="UP000315700"/>
    </source>
</evidence>
<keyword evidence="3" id="KW-0328">Glycosyltransferase</keyword>
<dbReference type="InParanoid" id="A0A517SCZ7"/>
<evidence type="ECO:0000256" key="6">
    <source>
        <dbReference type="ARBA" id="ARBA00022989"/>
    </source>
</evidence>
<dbReference type="OrthoDB" id="284188at2"/>
<keyword evidence="5 8" id="KW-0812">Transmembrane</keyword>
<evidence type="ECO:0000313" key="9">
    <source>
        <dbReference type="EMBL" id="QDT53986.1"/>
    </source>
</evidence>
<keyword evidence="4" id="KW-0808">Transferase</keyword>
<sequence>MSNRLSFRIAALVTAALCIVAAMEAWLIGIAGGSIVPQAAAIAAVTAGVWLGLSAFVPALVTWPLRKLGLAGLWNRIEGCESRSAGCPGGGRFTALAVTMLVSGAICFSANVFSNALTPPPVHLDDQGAYLERADRMQRAEGPLYTVLSVMSDLRSGRFREDNRHPLFLTLLAWRPDERWGRTLAWTFGVAAFVTGVWMVFRRFSLLTAGIFAMLLGMNFNLGQFSVMVVCETLLIWLVSLAYFVLLPAPTASRSLGRRRWRILVASTLLGLSFLTKGTGLVFFGVFLAWLAWQCRPRGGDDIPQEVEDNGVISLVEAYPFRQWVVAMICGVMGFLAVSEPLLERNLRAFGNPFHNVNSLLLFADSYGEFDNLVQGGVTTGEAAESFFKRHSFGDLIDRELRGLVWEAFIMLRMLGPQGLDDGRVIFGLPIAISCGIGLWFERRPAKWLLLGWVFVAWVLFAWYVPIAAGDRFPIPLLLPVLAHAAEGMRRILIASQISSPLAVDVSA</sequence>
<feature type="transmembrane region" description="Helical" evidence="8">
    <location>
        <begin position="423"/>
        <end position="441"/>
    </location>
</feature>
<dbReference type="RefSeq" id="WP_145029651.1">
    <property type="nucleotide sequence ID" value="NZ_CP036271.1"/>
</dbReference>
<proteinExistence type="predicted"/>
<organism evidence="9 10">
    <name type="scientific">Caulifigura coniformis</name>
    <dbReference type="NCBI Taxonomy" id="2527983"/>
    <lineage>
        <taxon>Bacteria</taxon>
        <taxon>Pseudomonadati</taxon>
        <taxon>Planctomycetota</taxon>
        <taxon>Planctomycetia</taxon>
        <taxon>Planctomycetales</taxon>
        <taxon>Planctomycetaceae</taxon>
        <taxon>Caulifigura</taxon>
    </lineage>
</organism>
<evidence type="ECO:0000256" key="4">
    <source>
        <dbReference type="ARBA" id="ARBA00022679"/>
    </source>
</evidence>
<dbReference type="InterPro" id="IPR050297">
    <property type="entry name" value="LipidA_mod_glycosyltrf_83"/>
</dbReference>
<comment type="subcellular location">
    <subcellularLocation>
        <location evidence="1">Cell membrane</location>
        <topology evidence="1">Multi-pass membrane protein</topology>
    </subcellularLocation>
</comment>
<dbReference type="GO" id="GO:0005886">
    <property type="term" value="C:plasma membrane"/>
    <property type="evidence" value="ECO:0007669"/>
    <property type="project" value="UniProtKB-SubCell"/>
</dbReference>
<dbReference type="PANTHER" id="PTHR33908">
    <property type="entry name" value="MANNOSYLTRANSFERASE YKCB-RELATED"/>
    <property type="match status" value="1"/>
</dbReference>
<evidence type="ECO:0000256" key="1">
    <source>
        <dbReference type="ARBA" id="ARBA00004651"/>
    </source>
</evidence>
<dbReference type="GO" id="GO:0016763">
    <property type="term" value="F:pentosyltransferase activity"/>
    <property type="evidence" value="ECO:0007669"/>
    <property type="project" value="TreeGrafter"/>
</dbReference>
<gene>
    <name evidence="9" type="ORF">Pan44_20130</name>
</gene>
<feature type="transmembrane region" description="Helical" evidence="8">
    <location>
        <begin position="234"/>
        <end position="252"/>
    </location>
</feature>
<feature type="transmembrane region" description="Helical" evidence="8">
    <location>
        <begin position="35"/>
        <end position="61"/>
    </location>
</feature>
<accession>A0A517SCZ7</accession>